<feature type="region of interest" description="Disordered" evidence="1">
    <location>
        <begin position="143"/>
        <end position="184"/>
    </location>
</feature>
<dbReference type="InterPro" id="IPR036291">
    <property type="entry name" value="NAD(P)-bd_dom_sf"/>
</dbReference>
<name>A0AAD5TFH4_9FUNG</name>
<keyword evidence="3" id="KW-1185">Reference proteome</keyword>
<dbReference type="PANTHER" id="PTHR40129:SF2">
    <property type="entry name" value="KETOPANTOATE REDUCTASE N-TERMINAL DOMAIN-CONTAINING PROTEIN"/>
    <property type="match status" value="1"/>
</dbReference>
<feature type="compositionally biased region" description="Pro residues" evidence="1">
    <location>
        <begin position="148"/>
        <end position="157"/>
    </location>
</feature>
<evidence type="ECO:0000256" key="1">
    <source>
        <dbReference type="SAM" id="MobiDB-lite"/>
    </source>
</evidence>
<organism evidence="2 3">
    <name type="scientific">Geranomyces variabilis</name>
    <dbReference type="NCBI Taxonomy" id="109894"/>
    <lineage>
        <taxon>Eukaryota</taxon>
        <taxon>Fungi</taxon>
        <taxon>Fungi incertae sedis</taxon>
        <taxon>Chytridiomycota</taxon>
        <taxon>Chytridiomycota incertae sedis</taxon>
        <taxon>Chytridiomycetes</taxon>
        <taxon>Spizellomycetales</taxon>
        <taxon>Powellomycetaceae</taxon>
        <taxon>Geranomyces</taxon>
    </lineage>
</organism>
<proteinExistence type="predicted"/>
<dbReference type="PANTHER" id="PTHR40129">
    <property type="entry name" value="KETOPANTOATE REDUCTASE N-TERMINAL DOMAIN-CONTAINING PROTEIN"/>
    <property type="match status" value="1"/>
</dbReference>
<comment type="caution">
    <text evidence="2">The sequence shown here is derived from an EMBL/GenBank/DDBJ whole genome shotgun (WGS) entry which is preliminary data.</text>
</comment>
<protein>
    <submittedName>
        <fullName evidence="2">Uncharacterized protein</fullName>
    </submittedName>
</protein>
<dbReference type="SUPFAM" id="SSF51735">
    <property type="entry name" value="NAD(P)-binding Rossmann-fold domains"/>
    <property type="match status" value="1"/>
</dbReference>
<dbReference type="Proteomes" id="UP001212152">
    <property type="component" value="Unassembled WGS sequence"/>
</dbReference>
<reference evidence="2" key="1">
    <citation type="submission" date="2020-05" db="EMBL/GenBank/DDBJ databases">
        <title>Phylogenomic resolution of chytrid fungi.</title>
        <authorList>
            <person name="Stajich J.E."/>
            <person name="Amses K."/>
            <person name="Simmons R."/>
            <person name="Seto K."/>
            <person name="Myers J."/>
            <person name="Bonds A."/>
            <person name="Quandt C.A."/>
            <person name="Barry K."/>
            <person name="Liu P."/>
            <person name="Grigoriev I."/>
            <person name="Longcore J.E."/>
            <person name="James T.Y."/>
        </authorList>
    </citation>
    <scope>NUCLEOTIDE SEQUENCE</scope>
    <source>
        <strain evidence="2">JEL0379</strain>
    </source>
</reference>
<evidence type="ECO:0000313" key="3">
    <source>
        <dbReference type="Proteomes" id="UP001212152"/>
    </source>
</evidence>
<accession>A0AAD5TFH4</accession>
<gene>
    <name evidence="2" type="ORF">HDU87_006434</name>
</gene>
<evidence type="ECO:0000313" key="2">
    <source>
        <dbReference type="EMBL" id="KAJ3175199.1"/>
    </source>
</evidence>
<dbReference type="EMBL" id="JADGJQ010000055">
    <property type="protein sequence ID" value="KAJ3175199.1"/>
    <property type="molecule type" value="Genomic_DNA"/>
</dbReference>
<sequence>MRRILRVCLPPSSLSSARSTIVPTSKSPFVKRPKIVMSSTVAPSPEKVDLLILGLGWAGAYVATLLSSLHIPYAATTTSGRDSTIKFAYDPQSTDAEPFRALPATKTLLITFPIRGEPALTNFLTLYAKTHASEPAPNYILFGSTRPYTPPPPPPPHSSGGSSSSVWVDRDSTPDPSIDAPRQESEAALLAHHGGCVINLAGLYGGTRDPRRWVSRVAPTLAALKEKGSLHLVHGKDVAQAVVAVANAFTPSQRWLLTDMRVYDWWDLAAVWGEGDEARWALELMDETKCRALPRQPELLGRAVDSRAFWKHFGIVPLVPSVNL</sequence>
<dbReference type="AlphaFoldDB" id="A0AAD5TFH4"/>
<dbReference type="Gene3D" id="3.40.50.720">
    <property type="entry name" value="NAD(P)-binding Rossmann-like Domain"/>
    <property type="match status" value="1"/>
</dbReference>